<dbReference type="Gene3D" id="3.40.50.150">
    <property type="entry name" value="Vaccinia Virus protein VP39"/>
    <property type="match status" value="1"/>
</dbReference>
<dbReference type="GO" id="GO:0016740">
    <property type="term" value="F:transferase activity"/>
    <property type="evidence" value="ECO:0007669"/>
    <property type="project" value="UniProtKB-KW"/>
</dbReference>
<keyword evidence="3" id="KW-0808">Transferase</keyword>
<dbReference type="InterPro" id="IPR050444">
    <property type="entry name" value="Polyketide_Synthase"/>
</dbReference>
<dbReference type="PATRIC" id="fig|1632867.3.peg.1102"/>
<accession>A0A0F3IH99</accession>
<dbReference type="Proteomes" id="UP000033684">
    <property type="component" value="Unassembled WGS sequence"/>
</dbReference>
<evidence type="ECO:0000313" key="6">
    <source>
        <dbReference type="Proteomes" id="UP000033684"/>
    </source>
</evidence>
<dbReference type="AlphaFoldDB" id="A0A0F3IH99"/>
<evidence type="ECO:0000313" key="5">
    <source>
        <dbReference type="EMBL" id="KJV06057.1"/>
    </source>
</evidence>
<dbReference type="InterPro" id="IPR029063">
    <property type="entry name" value="SAM-dependent_MTases_sf"/>
</dbReference>
<dbReference type="SUPFAM" id="SSF47336">
    <property type="entry name" value="ACP-like"/>
    <property type="match status" value="1"/>
</dbReference>
<protein>
    <recommendedName>
        <fullName evidence="4">Carrier domain-containing protein</fullName>
    </recommendedName>
</protein>
<dbReference type="SUPFAM" id="SSF53335">
    <property type="entry name" value="S-adenosyl-L-methionine-dependent methyltransferases"/>
    <property type="match status" value="1"/>
</dbReference>
<dbReference type="PROSITE" id="PS50075">
    <property type="entry name" value="CARRIER"/>
    <property type="match status" value="1"/>
</dbReference>
<dbReference type="GO" id="GO:0031177">
    <property type="term" value="F:phosphopantetheine binding"/>
    <property type="evidence" value="ECO:0007669"/>
    <property type="project" value="InterPro"/>
</dbReference>
<organism evidence="5 6">
    <name type="scientific">Methylocucumis oryzae</name>
    <dbReference type="NCBI Taxonomy" id="1632867"/>
    <lineage>
        <taxon>Bacteria</taxon>
        <taxon>Pseudomonadati</taxon>
        <taxon>Pseudomonadota</taxon>
        <taxon>Gammaproteobacteria</taxon>
        <taxon>Methylococcales</taxon>
        <taxon>Methylococcaceae</taxon>
        <taxon>Methylocucumis</taxon>
    </lineage>
</organism>
<keyword evidence="2" id="KW-0597">Phosphoprotein</keyword>
<dbReference type="CDD" id="cd02440">
    <property type="entry name" value="AdoMet_MTases"/>
    <property type="match status" value="1"/>
</dbReference>
<keyword evidence="6" id="KW-1185">Reference proteome</keyword>
<dbReference type="Pfam" id="PF08242">
    <property type="entry name" value="Methyltransf_12"/>
    <property type="match status" value="1"/>
</dbReference>
<sequence length="474" mass="52056">MKLLAVQLRTLDNTVLPKYQRWLAEASRLLADSGLAHTDISSAQAWQEWAALSLSWHAYADMQSALALADTCLKNLPAILRGEVDATDILFAKSELGTVQTLYSENPVVDYFNQAVAELVRDYIAQRIAYQPDVQLRLLEIGAGTGGTTLKVLPALKPFSTHIAEYLYTDISKAFLTHGEQQFKDYAFLRSQLCNIEQAPDTQGLALGAYDIVIATNVLHATQDISQSVFHAKQLLVQNGLLLINENCRKITLSTLTFGLLDGWWRYQDMALRIPGSPLLTEQRWLQVLSEQGFNQPGLPVVDAIVFGQQIIMATSDGLLKQNAMTPTAPVMQRSPSTVNKPKPVHQSVQQAHAPISLLEYVNSIVLTALATSLKLPSSELTSEQTFSDLGIDSILGVNFVADINHALGLNLNTAIIFDYTTAALLSQYLVNTYSDQLIPQYNITPPPAASSIVSANTQDLIKTRLHQQVKNAG</sequence>
<evidence type="ECO:0000259" key="4">
    <source>
        <dbReference type="PROSITE" id="PS50075"/>
    </source>
</evidence>
<dbReference type="PANTHER" id="PTHR45681">
    <property type="entry name" value="POLYKETIDE SYNTHASE 44-RELATED"/>
    <property type="match status" value="1"/>
</dbReference>
<comment type="caution">
    <text evidence="5">The sequence shown here is derived from an EMBL/GenBank/DDBJ whole genome shotgun (WGS) entry which is preliminary data.</text>
</comment>
<dbReference type="Pfam" id="PF00550">
    <property type="entry name" value="PP-binding"/>
    <property type="match status" value="1"/>
</dbReference>
<dbReference type="InterPro" id="IPR013217">
    <property type="entry name" value="Methyltransf_12"/>
</dbReference>
<dbReference type="SMART" id="SM00823">
    <property type="entry name" value="PKS_PP"/>
    <property type="match status" value="1"/>
</dbReference>
<evidence type="ECO:0000256" key="1">
    <source>
        <dbReference type="ARBA" id="ARBA00022450"/>
    </source>
</evidence>
<dbReference type="OrthoDB" id="9760689at2"/>
<feature type="domain" description="Carrier" evidence="4">
    <location>
        <begin position="360"/>
        <end position="434"/>
    </location>
</feature>
<dbReference type="RefSeq" id="WP_045779672.1">
    <property type="nucleotide sequence ID" value="NZ_LAJX01000138.1"/>
</dbReference>
<reference evidence="5 6" key="2">
    <citation type="journal article" date="2016" name="Microb. Ecol.">
        <title>Genome Characteristics of a Novel Type I Methanotroph (Sn10-6) Isolated from a Flooded Indian Rice Field.</title>
        <authorList>
            <person name="Rahalkar M.C."/>
            <person name="Pandit P.S."/>
            <person name="Dhakephalkar P.K."/>
            <person name="Pore S."/>
            <person name="Arora P."/>
            <person name="Kapse N."/>
        </authorList>
    </citation>
    <scope>NUCLEOTIDE SEQUENCE [LARGE SCALE GENOMIC DNA]</scope>
    <source>
        <strain evidence="5 6">Sn10-6</strain>
    </source>
</reference>
<proteinExistence type="predicted"/>
<reference evidence="6" key="1">
    <citation type="submission" date="2015-03" db="EMBL/GenBank/DDBJ databases">
        <title>Draft genome sequence of a novel methanotroph (Sn10-6) isolated from flooded ricefield rhizosphere in India.</title>
        <authorList>
            <person name="Pandit P.S."/>
            <person name="Pore S.D."/>
            <person name="Arora P."/>
            <person name="Kapse N.G."/>
            <person name="Dhakephalkar P.K."/>
            <person name="Rahalkar M.C."/>
        </authorList>
    </citation>
    <scope>NUCLEOTIDE SEQUENCE [LARGE SCALE GENOMIC DNA]</scope>
    <source>
        <strain evidence="6">Sn10-6</strain>
    </source>
</reference>
<dbReference type="InterPro" id="IPR020806">
    <property type="entry name" value="PKS_PP-bd"/>
</dbReference>
<name>A0A0F3IH99_9GAMM</name>
<dbReference type="PANTHER" id="PTHR45681:SF6">
    <property type="entry name" value="POLYKETIDE SYNTHASE 37"/>
    <property type="match status" value="1"/>
</dbReference>
<evidence type="ECO:0000256" key="2">
    <source>
        <dbReference type="ARBA" id="ARBA00022553"/>
    </source>
</evidence>
<dbReference type="InterPro" id="IPR036736">
    <property type="entry name" value="ACP-like_sf"/>
</dbReference>
<dbReference type="InterPro" id="IPR009081">
    <property type="entry name" value="PP-bd_ACP"/>
</dbReference>
<gene>
    <name evidence="5" type="ORF">VZ94_13795</name>
</gene>
<dbReference type="Gene3D" id="1.10.1200.10">
    <property type="entry name" value="ACP-like"/>
    <property type="match status" value="1"/>
</dbReference>
<evidence type="ECO:0000256" key="3">
    <source>
        <dbReference type="ARBA" id="ARBA00022679"/>
    </source>
</evidence>
<keyword evidence="1" id="KW-0596">Phosphopantetheine</keyword>
<dbReference type="SMART" id="SM01294">
    <property type="entry name" value="PKS_PP_betabranch"/>
    <property type="match status" value="1"/>
</dbReference>
<dbReference type="EMBL" id="LAJX01000138">
    <property type="protein sequence ID" value="KJV06057.1"/>
    <property type="molecule type" value="Genomic_DNA"/>
</dbReference>